<name>A0ABW0YLJ5_9BACI</name>
<dbReference type="PIRSF" id="PIRSF004553">
    <property type="entry name" value="CHP00095"/>
    <property type="match status" value="1"/>
</dbReference>
<evidence type="ECO:0000313" key="4">
    <source>
        <dbReference type="Proteomes" id="UP001596142"/>
    </source>
</evidence>
<organism evidence="3 4">
    <name type="scientific">Thalassorhabdus alkalitolerans</name>
    <dbReference type="NCBI Taxonomy" id="2282697"/>
    <lineage>
        <taxon>Bacteria</taxon>
        <taxon>Bacillati</taxon>
        <taxon>Bacillota</taxon>
        <taxon>Bacilli</taxon>
        <taxon>Bacillales</taxon>
        <taxon>Bacillaceae</taxon>
        <taxon>Thalassorhabdus</taxon>
    </lineage>
</organism>
<evidence type="ECO:0000313" key="3">
    <source>
        <dbReference type="EMBL" id="MFC5712262.1"/>
    </source>
</evidence>
<evidence type="ECO:0000256" key="2">
    <source>
        <dbReference type="ARBA" id="ARBA00022679"/>
    </source>
</evidence>
<dbReference type="NCBIfam" id="TIGR00095">
    <property type="entry name" value="16S rRNA (guanine(966)-N(2))-methyltransferase RsmD"/>
    <property type="match status" value="1"/>
</dbReference>
<dbReference type="PANTHER" id="PTHR43542:SF1">
    <property type="entry name" value="METHYLTRANSFERASE"/>
    <property type="match status" value="1"/>
</dbReference>
<dbReference type="SUPFAM" id="SSF53335">
    <property type="entry name" value="S-adenosyl-L-methionine-dependent methyltransferases"/>
    <property type="match status" value="1"/>
</dbReference>
<dbReference type="Pfam" id="PF03602">
    <property type="entry name" value="Cons_hypoth95"/>
    <property type="match status" value="1"/>
</dbReference>
<dbReference type="InterPro" id="IPR004398">
    <property type="entry name" value="RNA_MeTrfase_RsmD"/>
</dbReference>
<dbReference type="InterPro" id="IPR002052">
    <property type="entry name" value="DNA_methylase_N6_adenine_CS"/>
</dbReference>
<dbReference type="Gene3D" id="3.40.50.150">
    <property type="entry name" value="Vaccinia Virus protein VP39"/>
    <property type="match status" value="1"/>
</dbReference>
<dbReference type="CDD" id="cd02440">
    <property type="entry name" value="AdoMet_MTases"/>
    <property type="match status" value="1"/>
</dbReference>
<proteinExistence type="predicted"/>
<gene>
    <name evidence="3" type="primary">rsmD</name>
    <name evidence="3" type="ORF">ACFPU1_05670</name>
</gene>
<comment type="caution">
    <text evidence="3">The sequence shown here is derived from an EMBL/GenBank/DDBJ whole genome shotgun (WGS) entry which is preliminary data.</text>
</comment>
<keyword evidence="1 3" id="KW-0489">Methyltransferase</keyword>
<dbReference type="EMBL" id="JBHSOZ010000003">
    <property type="protein sequence ID" value="MFC5712262.1"/>
    <property type="molecule type" value="Genomic_DNA"/>
</dbReference>
<evidence type="ECO:0000256" key="1">
    <source>
        <dbReference type="ARBA" id="ARBA00022603"/>
    </source>
</evidence>
<protein>
    <submittedName>
        <fullName evidence="3">16S rRNA (Guanine(966)-N(2))-methyltransferase RsmD</fullName>
        <ecNumber evidence="3">2.1.1.171</ecNumber>
    </submittedName>
</protein>
<reference evidence="4" key="1">
    <citation type="journal article" date="2019" name="Int. J. Syst. Evol. Microbiol.">
        <title>The Global Catalogue of Microorganisms (GCM) 10K type strain sequencing project: providing services to taxonomists for standard genome sequencing and annotation.</title>
        <authorList>
            <consortium name="The Broad Institute Genomics Platform"/>
            <consortium name="The Broad Institute Genome Sequencing Center for Infectious Disease"/>
            <person name="Wu L."/>
            <person name="Ma J."/>
        </authorList>
    </citation>
    <scope>NUCLEOTIDE SEQUENCE [LARGE SCALE GENOMIC DNA]</scope>
    <source>
        <strain evidence="4">CECT 7184</strain>
    </source>
</reference>
<sequence length="201" mass="22341">MTADKGGHAMRVISGTRKGQPLKAVPGTNTRPTTDKVKESIFNRIGPYFASGRGLDLYAGSGGLGIEAISRGLEHMIFIDSSRQALQTLRSNLKACRFEDQSEVYKNDSHRALKALAKRHAAFDVIFLDPPYASQKLAQEIELFLEYELLNPGCLIVCEHDANVQLPAKIKNVVMEHEDKYGDTKVSIFSYLGLQQNNEEE</sequence>
<dbReference type="RefSeq" id="WP_385939345.1">
    <property type="nucleotide sequence ID" value="NZ_JBHSOZ010000003.1"/>
</dbReference>
<dbReference type="Proteomes" id="UP001596142">
    <property type="component" value="Unassembled WGS sequence"/>
</dbReference>
<keyword evidence="4" id="KW-1185">Reference proteome</keyword>
<dbReference type="GO" id="GO:0052913">
    <property type="term" value="F:16S rRNA (guanine(966)-N(2))-methyltransferase activity"/>
    <property type="evidence" value="ECO:0007669"/>
    <property type="project" value="UniProtKB-EC"/>
</dbReference>
<keyword evidence="2 3" id="KW-0808">Transferase</keyword>
<dbReference type="PROSITE" id="PS00092">
    <property type="entry name" value="N6_MTASE"/>
    <property type="match status" value="1"/>
</dbReference>
<accession>A0ABW0YLJ5</accession>
<dbReference type="PANTHER" id="PTHR43542">
    <property type="entry name" value="METHYLTRANSFERASE"/>
    <property type="match status" value="1"/>
</dbReference>
<dbReference type="InterPro" id="IPR029063">
    <property type="entry name" value="SAM-dependent_MTases_sf"/>
</dbReference>
<dbReference type="EC" id="2.1.1.171" evidence="3"/>